<keyword evidence="1" id="KW-0472">Membrane</keyword>
<dbReference type="EMBL" id="GEDG01020721">
    <property type="protein sequence ID" value="JAP18893.1"/>
    <property type="molecule type" value="Transcribed_RNA"/>
</dbReference>
<reference evidence="2" key="1">
    <citation type="submission" date="2015-12" db="EMBL/GenBank/DDBJ databases">
        <title>Gene expression during late stages of embryo sac development: a critical building block for successful pollen-pistil interactions.</title>
        <authorList>
            <person name="Liu Y."/>
            <person name="Joly V."/>
            <person name="Sabar M."/>
            <person name="Matton D.P."/>
        </authorList>
    </citation>
    <scope>NUCLEOTIDE SEQUENCE</scope>
</reference>
<feature type="transmembrane region" description="Helical" evidence="1">
    <location>
        <begin position="12"/>
        <end position="30"/>
    </location>
</feature>
<evidence type="ECO:0000256" key="1">
    <source>
        <dbReference type="SAM" id="Phobius"/>
    </source>
</evidence>
<protein>
    <submittedName>
        <fullName evidence="2">Putative ovule protein</fullName>
    </submittedName>
</protein>
<proteinExistence type="predicted"/>
<name>A0A0V0HF46_SOLCH</name>
<keyword evidence="1" id="KW-1133">Transmembrane helix</keyword>
<keyword evidence="1" id="KW-0812">Transmembrane</keyword>
<sequence length="60" mass="7052">MFNQRGVMKIYHYSYIAIVPFCYLFLIYTSQSTLNSYQEKGKLLTLSFINMSDFPNIQGL</sequence>
<dbReference type="AlphaFoldDB" id="A0A0V0HF46"/>
<evidence type="ECO:0000313" key="2">
    <source>
        <dbReference type="EMBL" id="JAP18893.1"/>
    </source>
</evidence>
<organism evidence="2">
    <name type="scientific">Solanum chacoense</name>
    <name type="common">Chaco potato</name>
    <dbReference type="NCBI Taxonomy" id="4108"/>
    <lineage>
        <taxon>Eukaryota</taxon>
        <taxon>Viridiplantae</taxon>
        <taxon>Streptophyta</taxon>
        <taxon>Embryophyta</taxon>
        <taxon>Tracheophyta</taxon>
        <taxon>Spermatophyta</taxon>
        <taxon>Magnoliopsida</taxon>
        <taxon>eudicotyledons</taxon>
        <taxon>Gunneridae</taxon>
        <taxon>Pentapetalae</taxon>
        <taxon>asterids</taxon>
        <taxon>lamiids</taxon>
        <taxon>Solanales</taxon>
        <taxon>Solanaceae</taxon>
        <taxon>Solanoideae</taxon>
        <taxon>Solaneae</taxon>
        <taxon>Solanum</taxon>
    </lineage>
</organism>
<accession>A0A0V0HF46</accession>